<dbReference type="GO" id="GO:0008270">
    <property type="term" value="F:zinc ion binding"/>
    <property type="evidence" value="ECO:0007669"/>
    <property type="project" value="UniProtKB-KW"/>
</dbReference>
<comment type="caution">
    <text evidence="4">The sequence shown here is derived from an EMBL/GenBank/DDBJ whole genome shotgun (WGS) entry which is preliminary data.</text>
</comment>
<feature type="region of interest" description="Disordered" evidence="2">
    <location>
        <begin position="350"/>
        <end position="411"/>
    </location>
</feature>
<gene>
    <name evidence="4" type="ORF">QYE76_009795</name>
</gene>
<dbReference type="Proteomes" id="UP001231189">
    <property type="component" value="Unassembled WGS sequence"/>
</dbReference>
<evidence type="ECO:0000256" key="2">
    <source>
        <dbReference type="SAM" id="MobiDB-lite"/>
    </source>
</evidence>
<dbReference type="SUPFAM" id="SSF57756">
    <property type="entry name" value="Retrovirus zinc finger-like domains"/>
    <property type="match status" value="1"/>
</dbReference>
<keyword evidence="1" id="KW-0862">Zinc</keyword>
<dbReference type="InterPro" id="IPR001878">
    <property type="entry name" value="Znf_CCHC"/>
</dbReference>
<dbReference type="PANTHER" id="PTHR35046">
    <property type="entry name" value="ZINC KNUCKLE (CCHC-TYPE) FAMILY PROTEIN"/>
    <property type="match status" value="1"/>
</dbReference>
<evidence type="ECO:0000313" key="5">
    <source>
        <dbReference type="Proteomes" id="UP001231189"/>
    </source>
</evidence>
<feature type="region of interest" description="Disordered" evidence="2">
    <location>
        <begin position="106"/>
        <end position="144"/>
    </location>
</feature>
<dbReference type="EMBL" id="JAUUTY010000001">
    <property type="protein sequence ID" value="KAK1693098.1"/>
    <property type="molecule type" value="Genomic_DNA"/>
</dbReference>
<proteinExistence type="predicted"/>
<organism evidence="4 5">
    <name type="scientific">Lolium multiflorum</name>
    <name type="common">Italian ryegrass</name>
    <name type="synonym">Lolium perenne subsp. multiflorum</name>
    <dbReference type="NCBI Taxonomy" id="4521"/>
    <lineage>
        <taxon>Eukaryota</taxon>
        <taxon>Viridiplantae</taxon>
        <taxon>Streptophyta</taxon>
        <taxon>Embryophyta</taxon>
        <taxon>Tracheophyta</taxon>
        <taxon>Spermatophyta</taxon>
        <taxon>Magnoliopsida</taxon>
        <taxon>Liliopsida</taxon>
        <taxon>Poales</taxon>
        <taxon>Poaceae</taxon>
        <taxon>BOP clade</taxon>
        <taxon>Pooideae</taxon>
        <taxon>Poodae</taxon>
        <taxon>Poeae</taxon>
        <taxon>Poeae Chloroplast Group 2 (Poeae type)</taxon>
        <taxon>Loliodinae</taxon>
        <taxon>Loliinae</taxon>
        <taxon>Lolium</taxon>
    </lineage>
</organism>
<dbReference type="GO" id="GO:0003676">
    <property type="term" value="F:nucleic acid binding"/>
    <property type="evidence" value="ECO:0007669"/>
    <property type="project" value="InterPro"/>
</dbReference>
<dbReference type="AlphaFoldDB" id="A0AAD8TVP6"/>
<keyword evidence="1" id="KW-0863">Zinc-finger</keyword>
<name>A0AAD8TVP6_LOLMU</name>
<evidence type="ECO:0000256" key="1">
    <source>
        <dbReference type="PROSITE-ProRule" id="PRU00047"/>
    </source>
</evidence>
<keyword evidence="1" id="KW-0479">Metal-binding</keyword>
<protein>
    <recommendedName>
        <fullName evidence="3">CCHC-type domain-containing protein</fullName>
    </recommendedName>
</protein>
<dbReference type="Gene3D" id="1.10.340.70">
    <property type="match status" value="1"/>
</dbReference>
<dbReference type="PANTHER" id="PTHR35046:SF9">
    <property type="entry name" value="RNA-DIRECTED DNA POLYMERASE"/>
    <property type="match status" value="1"/>
</dbReference>
<dbReference type="InterPro" id="IPR036875">
    <property type="entry name" value="Znf_CCHC_sf"/>
</dbReference>
<reference evidence="4" key="1">
    <citation type="submission" date="2023-07" db="EMBL/GenBank/DDBJ databases">
        <title>A chromosome-level genome assembly of Lolium multiflorum.</title>
        <authorList>
            <person name="Chen Y."/>
            <person name="Copetti D."/>
            <person name="Kolliker R."/>
            <person name="Studer B."/>
        </authorList>
    </citation>
    <scope>NUCLEOTIDE SEQUENCE</scope>
    <source>
        <strain evidence="4">02402/16</strain>
        <tissue evidence="4">Leaf</tissue>
    </source>
</reference>
<feature type="compositionally biased region" description="Low complexity" evidence="2">
    <location>
        <begin position="122"/>
        <end position="142"/>
    </location>
</feature>
<sequence length="411" mass="45404">MAAYKVTMRKLLLLQDVALVVGLDVALGVVLPNLEPAVFLHSRKTMVWSARVRESLEMTMQRFLNGLKFNIKGIVCHHNYTTMNELLHHAREVESQLAKEAQLRGRATGAGRYMPRTPPSTAPSSRSTDVSPSSSKPVSNVSNIKKLVPAASGASSNMSTARNHDMACHICGGKAHFKKDCPNRKVMIINEDNEYETGDDVDPDAPEDDDYDSDGFNAFPSEAQTIVVSQCVLNMQSSASTQRCNLFQTKALVGPDKACKESHAGGLMGHFGREKTLLMPADHFYWTKMRRDVDKYVKRCITCNKSKSKLKPHGMKRSKHRTRGEEQLKMDVKLDMELDMKIFHGRAREEREECARGEEAAQAGVRPGQTGRAARPPGPYPGLNGFHAGSARSKPGPMLVPTGRHPVSPEP</sequence>
<accession>A0AAD8TVP6</accession>
<evidence type="ECO:0000313" key="4">
    <source>
        <dbReference type="EMBL" id="KAK1693098.1"/>
    </source>
</evidence>
<feature type="domain" description="CCHC-type" evidence="3">
    <location>
        <begin position="168"/>
        <end position="183"/>
    </location>
</feature>
<feature type="compositionally biased region" description="Basic and acidic residues" evidence="2">
    <location>
        <begin position="350"/>
        <end position="359"/>
    </location>
</feature>
<dbReference type="PROSITE" id="PS50158">
    <property type="entry name" value="ZF_CCHC"/>
    <property type="match status" value="1"/>
</dbReference>
<evidence type="ECO:0000259" key="3">
    <source>
        <dbReference type="PROSITE" id="PS50158"/>
    </source>
</evidence>
<dbReference type="Pfam" id="PF17921">
    <property type="entry name" value="Integrase_H2C2"/>
    <property type="match status" value="1"/>
</dbReference>
<keyword evidence="5" id="KW-1185">Reference proteome</keyword>
<dbReference type="InterPro" id="IPR041588">
    <property type="entry name" value="Integrase_H2C2"/>
</dbReference>